<keyword evidence="2" id="KW-0863">Zinc-finger</keyword>
<feature type="domain" description="CHHC U11-48K-type" evidence="5">
    <location>
        <begin position="47"/>
        <end position="74"/>
    </location>
</feature>
<evidence type="ECO:0000313" key="6">
    <source>
        <dbReference type="EMBL" id="ELT92542.1"/>
    </source>
</evidence>
<dbReference type="OMA" id="ARHHVAN"/>
<dbReference type="STRING" id="283909.R7TGC2"/>
<dbReference type="EnsemblMetazoa" id="CapteT219364">
    <property type="protein sequence ID" value="CapteP219364"/>
    <property type="gene ID" value="CapteG219364"/>
</dbReference>
<keyword evidence="8" id="KW-1185">Reference proteome</keyword>
<evidence type="ECO:0000259" key="5">
    <source>
        <dbReference type="PROSITE" id="PS51800"/>
    </source>
</evidence>
<keyword evidence="1" id="KW-0479">Metal-binding</keyword>
<feature type="compositionally biased region" description="Basic and acidic residues" evidence="4">
    <location>
        <begin position="160"/>
        <end position="169"/>
    </location>
</feature>
<gene>
    <name evidence="6" type="ORF">CAPTEDRAFT_219364</name>
</gene>
<evidence type="ECO:0000256" key="1">
    <source>
        <dbReference type="ARBA" id="ARBA00022723"/>
    </source>
</evidence>
<evidence type="ECO:0000313" key="8">
    <source>
        <dbReference type="Proteomes" id="UP000014760"/>
    </source>
</evidence>
<accession>R7TGC2</accession>
<evidence type="ECO:0000256" key="2">
    <source>
        <dbReference type="ARBA" id="ARBA00022771"/>
    </source>
</evidence>
<organism evidence="6">
    <name type="scientific">Capitella teleta</name>
    <name type="common">Polychaete worm</name>
    <dbReference type="NCBI Taxonomy" id="283909"/>
    <lineage>
        <taxon>Eukaryota</taxon>
        <taxon>Metazoa</taxon>
        <taxon>Spiralia</taxon>
        <taxon>Lophotrochozoa</taxon>
        <taxon>Annelida</taxon>
        <taxon>Polychaeta</taxon>
        <taxon>Sedentaria</taxon>
        <taxon>Scolecida</taxon>
        <taxon>Capitellidae</taxon>
        <taxon>Capitella</taxon>
    </lineage>
</organism>
<evidence type="ECO:0000256" key="4">
    <source>
        <dbReference type="SAM" id="MobiDB-lite"/>
    </source>
</evidence>
<protein>
    <recommendedName>
        <fullName evidence="5">CHHC U11-48K-type domain-containing protein</fullName>
    </recommendedName>
</protein>
<dbReference type="SUPFAM" id="SSF57667">
    <property type="entry name" value="beta-beta-alpha zinc fingers"/>
    <property type="match status" value="1"/>
</dbReference>
<dbReference type="PANTHER" id="PTHR21402">
    <property type="entry name" value="GAMETOCYTE SPECIFIC FACTOR 1-RELATED"/>
    <property type="match status" value="1"/>
</dbReference>
<dbReference type="EMBL" id="AMQN01002796">
    <property type="status" value="NOT_ANNOTATED_CDS"/>
    <property type="molecule type" value="Genomic_DNA"/>
</dbReference>
<feature type="domain" description="CHHC U11-48K-type" evidence="5">
    <location>
        <begin position="15"/>
        <end position="42"/>
    </location>
</feature>
<dbReference type="InterPro" id="IPR022776">
    <property type="entry name" value="TRM13/UPF0224_CHHC_Znf_dom"/>
</dbReference>
<name>R7TGC2_CAPTE</name>
<dbReference type="Proteomes" id="UP000014760">
    <property type="component" value="Unassembled WGS sequence"/>
</dbReference>
<dbReference type="InterPro" id="IPR036236">
    <property type="entry name" value="Znf_C2H2_sf"/>
</dbReference>
<dbReference type="OrthoDB" id="10069248at2759"/>
<reference evidence="7" key="3">
    <citation type="submission" date="2015-06" db="UniProtKB">
        <authorList>
            <consortium name="EnsemblMetazoa"/>
        </authorList>
    </citation>
    <scope>IDENTIFICATION</scope>
</reference>
<feature type="region of interest" description="Disordered" evidence="4">
    <location>
        <begin position="119"/>
        <end position="190"/>
    </location>
</feature>
<dbReference type="AlphaFoldDB" id="R7TGC2"/>
<dbReference type="InterPro" id="IPR051591">
    <property type="entry name" value="UPF0224_FAM112_RNA_Proc"/>
</dbReference>
<evidence type="ECO:0000313" key="7">
    <source>
        <dbReference type="EnsemblMetazoa" id="CapteP219364"/>
    </source>
</evidence>
<dbReference type="Pfam" id="PF05253">
    <property type="entry name" value="zf-U11-48K"/>
    <property type="match status" value="2"/>
</dbReference>
<keyword evidence="3" id="KW-0862">Zinc</keyword>
<dbReference type="EMBL" id="KB310082">
    <property type="protein sequence ID" value="ELT92542.1"/>
    <property type="molecule type" value="Genomic_DNA"/>
</dbReference>
<dbReference type="GO" id="GO:0008270">
    <property type="term" value="F:zinc ion binding"/>
    <property type="evidence" value="ECO:0007669"/>
    <property type="project" value="UniProtKB-KW"/>
</dbReference>
<reference evidence="8" key="1">
    <citation type="submission" date="2012-12" db="EMBL/GenBank/DDBJ databases">
        <authorList>
            <person name="Hellsten U."/>
            <person name="Grimwood J."/>
            <person name="Chapman J.A."/>
            <person name="Shapiro H."/>
            <person name="Aerts A."/>
            <person name="Otillar R.P."/>
            <person name="Terry A.Y."/>
            <person name="Boore J.L."/>
            <person name="Simakov O."/>
            <person name="Marletaz F."/>
            <person name="Cho S.-J."/>
            <person name="Edsinger-Gonzales E."/>
            <person name="Havlak P."/>
            <person name="Kuo D.-H."/>
            <person name="Larsson T."/>
            <person name="Lv J."/>
            <person name="Arendt D."/>
            <person name="Savage R."/>
            <person name="Osoegawa K."/>
            <person name="de Jong P."/>
            <person name="Lindberg D.R."/>
            <person name="Seaver E.C."/>
            <person name="Weisblat D.A."/>
            <person name="Putnam N.H."/>
            <person name="Grigoriev I.V."/>
            <person name="Rokhsar D.S."/>
        </authorList>
    </citation>
    <scope>NUCLEOTIDE SEQUENCE</scope>
    <source>
        <strain evidence="8">I ESC-2004</strain>
    </source>
</reference>
<sequence>MMHIDYYTSMDPEDLVKCPFNEAHVMKARNLQKHMIKCKMTHPRTNLKQCPYNACHEVPESTFLTHIEQCPDRVLVEEDVRITGRPNPEVIMTGNLALPEYDVNRFDYSDEECWDDDDDGQGAYYQELPQPKTMSKLLRSAPPPSQSARSRSSVPFSKPHIPEWTKPEKQTLSQEAAPSRRKTLQATESEVQDRLSEISRKFKQIVALENRQGDGERLNPEELNKCPPHCPNKKRKITSKDGEGPWEESQETNSHNKINNKINGHINGHYSGLLFYLLTLVAVGKPPLL</sequence>
<proteinExistence type="predicted"/>
<dbReference type="PROSITE" id="PS51800">
    <property type="entry name" value="ZF_CHHC_U11_48K"/>
    <property type="match status" value="2"/>
</dbReference>
<feature type="compositionally biased region" description="Basic and acidic residues" evidence="4">
    <location>
        <begin position="213"/>
        <end position="224"/>
    </location>
</feature>
<dbReference type="PANTHER" id="PTHR21402:SF5">
    <property type="entry name" value="GAMETOCYTE SPECIFIC FACTOR 1"/>
    <property type="match status" value="1"/>
</dbReference>
<feature type="region of interest" description="Disordered" evidence="4">
    <location>
        <begin position="213"/>
        <end position="256"/>
    </location>
</feature>
<reference evidence="6 8" key="2">
    <citation type="journal article" date="2013" name="Nature">
        <title>Insights into bilaterian evolution from three spiralian genomes.</title>
        <authorList>
            <person name="Simakov O."/>
            <person name="Marletaz F."/>
            <person name="Cho S.J."/>
            <person name="Edsinger-Gonzales E."/>
            <person name="Havlak P."/>
            <person name="Hellsten U."/>
            <person name="Kuo D.H."/>
            <person name="Larsson T."/>
            <person name="Lv J."/>
            <person name="Arendt D."/>
            <person name="Savage R."/>
            <person name="Osoegawa K."/>
            <person name="de Jong P."/>
            <person name="Grimwood J."/>
            <person name="Chapman J.A."/>
            <person name="Shapiro H."/>
            <person name="Aerts A."/>
            <person name="Otillar R.P."/>
            <person name="Terry A.Y."/>
            <person name="Boore J.L."/>
            <person name="Grigoriev I.V."/>
            <person name="Lindberg D.R."/>
            <person name="Seaver E.C."/>
            <person name="Weisblat D.A."/>
            <person name="Putnam N.H."/>
            <person name="Rokhsar D.S."/>
        </authorList>
    </citation>
    <scope>NUCLEOTIDE SEQUENCE</scope>
    <source>
        <strain evidence="6 8">I ESC-2004</strain>
    </source>
</reference>
<evidence type="ECO:0000256" key="3">
    <source>
        <dbReference type="ARBA" id="ARBA00022833"/>
    </source>
</evidence>
<dbReference type="HOGENOM" id="CLU_1023972_0_0_1"/>